<evidence type="ECO:0000313" key="1">
    <source>
        <dbReference type="EMBL" id="MBA0699197.1"/>
    </source>
</evidence>
<keyword evidence="2" id="KW-1185">Reference proteome</keyword>
<evidence type="ECO:0000313" key="2">
    <source>
        <dbReference type="Proteomes" id="UP000593577"/>
    </source>
</evidence>
<reference evidence="1 2" key="1">
    <citation type="journal article" date="2019" name="Genome Biol. Evol.">
        <title>Insights into the evolution of the New World diploid cottons (Gossypium, subgenus Houzingenia) based on genome sequencing.</title>
        <authorList>
            <person name="Grover C.E."/>
            <person name="Arick M.A. 2nd"/>
            <person name="Thrash A."/>
            <person name="Conover J.L."/>
            <person name="Sanders W.S."/>
            <person name="Peterson D.G."/>
            <person name="Frelichowski J.E."/>
            <person name="Scheffler J.A."/>
            <person name="Scheffler B.E."/>
            <person name="Wendel J.F."/>
        </authorList>
    </citation>
    <scope>NUCLEOTIDE SEQUENCE [LARGE SCALE GENOMIC DNA]</scope>
    <source>
        <strain evidence="1">185</strain>
        <tissue evidence="1">Leaf</tissue>
    </source>
</reference>
<gene>
    <name evidence="1" type="ORF">Goari_000853</name>
</gene>
<accession>A0A7J8YHW8</accession>
<proteinExistence type="predicted"/>
<dbReference type="Proteomes" id="UP000593577">
    <property type="component" value="Unassembled WGS sequence"/>
</dbReference>
<sequence>MARLNIEDGKEEGLFLPIDPGTTITSTFWVQVHDLPPRFFLETVAKYLGNFIGRFLEYDLKQLNKGLKNHLRTRVELDARKTLKRRKKIVLL</sequence>
<dbReference type="EMBL" id="JABFAA010000013">
    <property type="protein sequence ID" value="MBA0699197.1"/>
    <property type="molecule type" value="Genomic_DNA"/>
</dbReference>
<dbReference type="AlphaFoldDB" id="A0A7J8YHW8"/>
<comment type="caution">
    <text evidence="1">The sequence shown here is derived from an EMBL/GenBank/DDBJ whole genome shotgun (WGS) entry which is preliminary data.</text>
</comment>
<name>A0A7J8YHW8_GOSAI</name>
<protein>
    <recommendedName>
        <fullName evidence="3">DUF4283 domain-containing protein</fullName>
    </recommendedName>
</protein>
<evidence type="ECO:0008006" key="3">
    <source>
        <dbReference type="Google" id="ProtNLM"/>
    </source>
</evidence>
<organism evidence="1 2">
    <name type="scientific">Gossypium aridum</name>
    <name type="common">American cotton</name>
    <name type="synonym">Erioxylum aridum</name>
    <dbReference type="NCBI Taxonomy" id="34290"/>
    <lineage>
        <taxon>Eukaryota</taxon>
        <taxon>Viridiplantae</taxon>
        <taxon>Streptophyta</taxon>
        <taxon>Embryophyta</taxon>
        <taxon>Tracheophyta</taxon>
        <taxon>Spermatophyta</taxon>
        <taxon>Magnoliopsida</taxon>
        <taxon>eudicotyledons</taxon>
        <taxon>Gunneridae</taxon>
        <taxon>Pentapetalae</taxon>
        <taxon>rosids</taxon>
        <taxon>malvids</taxon>
        <taxon>Malvales</taxon>
        <taxon>Malvaceae</taxon>
        <taxon>Malvoideae</taxon>
        <taxon>Gossypium</taxon>
    </lineage>
</organism>